<evidence type="ECO:0000313" key="5">
    <source>
        <dbReference type="Proteomes" id="UP000655420"/>
    </source>
</evidence>
<dbReference type="Pfam" id="PF00702">
    <property type="entry name" value="Hydrolase"/>
    <property type="match status" value="1"/>
</dbReference>
<evidence type="ECO:0000256" key="1">
    <source>
        <dbReference type="ARBA" id="ARBA00008106"/>
    </source>
</evidence>
<dbReference type="AlphaFoldDB" id="A0A8J7M885"/>
<protein>
    <recommendedName>
        <fullName evidence="3">(S)-2-haloacid dehalogenase</fullName>
        <ecNumber evidence="3">3.8.1.2</ecNumber>
    </recommendedName>
    <alternativeName>
        <fullName evidence="3">2-haloalkanoic acid dehalogenase</fullName>
    </alternativeName>
    <alternativeName>
        <fullName evidence="3">Halocarboxylic acid halidohydrolase</fullName>
    </alternativeName>
    <alternativeName>
        <fullName evidence="3">L-2-haloacid dehalogenase</fullName>
    </alternativeName>
</protein>
<comment type="caution">
    <text evidence="4">The sequence shown here is derived from an EMBL/GenBank/DDBJ whole genome shotgun (WGS) entry which is preliminary data.</text>
</comment>
<dbReference type="Gene3D" id="3.40.50.1000">
    <property type="entry name" value="HAD superfamily/HAD-like"/>
    <property type="match status" value="1"/>
</dbReference>
<keyword evidence="2 3" id="KW-0378">Hydrolase</keyword>
<dbReference type="Gene3D" id="1.10.150.240">
    <property type="entry name" value="Putative phosphatase, domain 2"/>
    <property type="match status" value="1"/>
</dbReference>
<dbReference type="EC" id="3.8.1.2" evidence="3"/>
<dbReference type="RefSeq" id="WP_200611153.1">
    <property type="nucleotide sequence ID" value="NZ_JAEHHL010000008.1"/>
</dbReference>
<dbReference type="EMBL" id="JAEHHL010000008">
    <property type="protein sequence ID" value="MBK0400399.1"/>
    <property type="molecule type" value="Genomic_DNA"/>
</dbReference>
<name>A0A8J7M885_9RHOB</name>
<comment type="catalytic activity">
    <reaction evidence="3">
        <text>an (S)-2-haloacid + H2O = a (2R)-2-hydroxycarboxylate + a halide anion + H(+)</text>
        <dbReference type="Rhea" id="RHEA:11192"/>
        <dbReference type="ChEBI" id="CHEBI:15377"/>
        <dbReference type="ChEBI" id="CHEBI:15378"/>
        <dbReference type="ChEBI" id="CHEBI:16042"/>
        <dbReference type="ChEBI" id="CHEBI:58314"/>
        <dbReference type="ChEBI" id="CHEBI:137405"/>
        <dbReference type="EC" id="3.8.1.2"/>
    </reaction>
</comment>
<dbReference type="NCBIfam" id="TIGR01493">
    <property type="entry name" value="HAD-SF-IA-v2"/>
    <property type="match status" value="1"/>
</dbReference>
<evidence type="ECO:0000256" key="3">
    <source>
        <dbReference type="RuleBase" id="RU368077"/>
    </source>
</evidence>
<dbReference type="InterPro" id="IPR006439">
    <property type="entry name" value="HAD-SF_hydro_IA"/>
</dbReference>
<sequence>MRVIRAAIFDVFGTVVDWREGVAACAREAFALRGIETDPHAFADAWRAEYQPAMQRIRSGERGYVQLDQLHLENLDRVLSAFGIAEHFDTAARLELNRAWEQLPPWPDSAPGIAAIRATGRLVAPCSNGSIALMSRLARYAGIEWDCILGADVARAYKPDPLAYRRSVAALRLDPAEVVMVAAHNGDLAAARAEGLATAFVPRPSEQGEGQTSDLVPTADWDFVADDMRALAAWLAG</sequence>
<accession>A0A8J7M885</accession>
<dbReference type="InterPro" id="IPR006328">
    <property type="entry name" value="2-HAD"/>
</dbReference>
<evidence type="ECO:0000256" key="2">
    <source>
        <dbReference type="ARBA" id="ARBA00022801"/>
    </source>
</evidence>
<reference evidence="4" key="1">
    <citation type="submission" date="2020-12" db="EMBL/GenBank/DDBJ databases">
        <title>Bacterial taxonomy.</title>
        <authorList>
            <person name="Pan X."/>
        </authorList>
    </citation>
    <scope>NUCLEOTIDE SEQUENCE</scope>
    <source>
        <strain evidence="4">M0105</strain>
    </source>
</reference>
<keyword evidence="5" id="KW-1185">Reference proteome</keyword>
<gene>
    <name evidence="4" type="ORF">H0I76_14455</name>
</gene>
<dbReference type="InterPro" id="IPR051540">
    <property type="entry name" value="S-2-haloacid_dehalogenase"/>
</dbReference>
<dbReference type="PANTHER" id="PTHR43316">
    <property type="entry name" value="HYDROLASE, HALOACID DELAHOGENASE-RELATED"/>
    <property type="match status" value="1"/>
</dbReference>
<dbReference type="NCBIfam" id="TIGR01428">
    <property type="entry name" value="HAD_type_II"/>
    <property type="match status" value="1"/>
</dbReference>
<proteinExistence type="inferred from homology"/>
<evidence type="ECO:0000313" key="4">
    <source>
        <dbReference type="EMBL" id="MBK0400399.1"/>
    </source>
</evidence>
<dbReference type="PRINTS" id="PR00413">
    <property type="entry name" value="HADHALOGNASE"/>
</dbReference>
<dbReference type="SUPFAM" id="SSF56784">
    <property type="entry name" value="HAD-like"/>
    <property type="match status" value="1"/>
</dbReference>
<comment type="function">
    <text evidence="3">Catalyzes the hydrolytic dehalogenation of small (S)-2-haloalkanoic acids to yield the corresponding (R)-2-hydroxyalkanoic acids.</text>
</comment>
<dbReference type="Proteomes" id="UP000655420">
    <property type="component" value="Unassembled WGS sequence"/>
</dbReference>
<dbReference type="InterPro" id="IPR036412">
    <property type="entry name" value="HAD-like_sf"/>
</dbReference>
<organism evidence="4 5">
    <name type="scientific">Thermohalobaculum xanthum</name>
    <dbReference type="NCBI Taxonomy" id="2753746"/>
    <lineage>
        <taxon>Bacteria</taxon>
        <taxon>Pseudomonadati</taxon>
        <taxon>Pseudomonadota</taxon>
        <taxon>Alphaproteobacteria</taxon>
        <taxon>Rhodobacterales</taxon>
        <taxon>Paracoccaceae</taxon>
        <taxon>Thermohalobaculum</taxon>
    </lineage>
</organism>
<dbReference type="InterPro" id="IPR023214">
    <property type="entry name" value="HAD_sf"/>
</dbReference>
<dbReference type="InterPro" id="IPR023198">
    <property type="entry name" value="PGP-like_dom2"/>
</dbReference>
<comment type="similarity">
    <text evidence="1 3">Belongs to the HAD-like hydrolase superfamily. S-2-haloalkanoic acid dehalogenase family.</text>
</comment>
<dbReference type="PANTHER" id="PTHR43316:SF3">
    <property type="entry name" value="HALOACID DEHALOGENASE, TYPE II (AFU_ORTHOLOGUE AFUA_2G07750)-RELATED"/>
    <property type="match status" value="1"/>
</dbReference>
<dbReference type="GO" id="GO:0018784">
    <property type="term" value="F:(S)-2-haloacid dehalogenase activity"/>
    <property type="evidence" value="ECO:0007669"/>
    <property type="project" value="UniProtKB-UniRule"/>
</dbReference>
<dbReference type="CDD" id="cd02588">
    <property type="entry name" value="HAD_L2-DEX"/>
    <property type="match status" value="1"/>
</dbReference>